<organism evidence="1 2">
    <name type="scientific">Devosia nitrariae</name>
    <dbReference type="NCBI Taxonomy" id="2071872"/>
    <lineage>
        <taxon>Bacteria</taxon>
        <taxon>Pseudomonadati</taxon>
        <taxon>Pseudomonadota</taxon>
        <taxon>Alphaproteobacteria</taxon>
        <taxon>Hyphomicrobiales</taxon>
        <taxon>Devosiaceae</taxon>
        <taxon>Devosia</taxon>
    </lineage>
</organism>
<dbReference type="EMBL" id="BSNS01000004">
    <property type="protein sequence ID" value="GLQ53634.1"/>
    <property type="molecule type" value="Genomic_DNA"/>
</dbReference>
<dbReference type="Proteomes" id="UP001156691">
    <property type="component" value="Unassembled WGS sequence"/>
</dbReference>
<dbReference type="InterPro" id="IPR043519">
    <property type="entry name" value="NT_sf"/>
</dbReference>
<name>A0ABQ5W0N5_9HYPH</name>
<comment type="caution">
    <text evidence="1">The sequence shown here is derived from an EMBL/GenBank/DDBJ whole genome shotgun (WGS) entry which is preliminary data.</text>
</comment>
<keyword evidence="2" id="KW-1185">Reference proteome</keyword>
<dbReference type="Gene3D" id="3.30.460.40">
    <property type="match status" value="1"/>
</dbReference>
<reference evidence="2" key="1">
    <citation type="journal article" date="2019" name="Int. J. Syst. Evol. Microbiol.">
        <title>The Global Catalogue of Microorganisms (GCM) 10K type strain sequencing project: providing services to taxonomists for standard genome sequencing and annotation.</title>
        <authorList>
            <consortium name="The Broad Institute Genomics Platform"/>
            <consortium name="The Broad Institute Genome Sequencing Center for Infectious Disease"/>
            <person name="Wu L."/>
            <person name="Ma J."/>
        </authorList>
    </citation>
    <scope>NUCLEOTIDE SEQUENCE [LARGE SCALE GENOMIC DNA]</scope>
    <source>
        <strain evidence="2">NBRC 112416</strain>
    </source>
</reference>
<protein>
    <recommendedName>
        <fullName evidence="3">Nucleotidyltransferase family protein</fullName>
    </recommendedName>
</protein>
<proteinExistence type="predicted"/>
<dbReference type="RefSeq" id="WP_284339082.1">
    <property type="nucleotide sequence ID" value="NZ_BSNS01000004.1"/>
</dbReference>
<sequence>MTDTHIEGLRALVGVLRITRDPWCIITGAATALYTGDWSDVQDIDVVVSVGDARRLLSAGFVDRTDGGRDRYRSAIYATREGSVPIDIFADFEINTAGGWLPILPMPMPLNSPVGTVYVPSVQEQLAITRILGRAKDAARIDRLERLIESSP</sequence>
<accession>A0ABQ5W0N5</accession>
<dbReference type="SUPFAM" id="SSF81301">
    <property type="entry name" value="Nucleotidyltransferase"/>
    <property type="match status" value="1"/>
</dbReference>
<evidence type="ECO:0000313" key="1">
    <source>
        <dbReference type="EMBL" id="GLQ53634.1"/>
    </source>
</evidence>
<evidence type="ECO:0000313" key="2">
    <source>
        <dbReference type="Proteomes" id="UP001156691"/>
    </source>
</evidence>
<gene>
    <name evidence="1" type="ORF">GCM10010862_08930</name>
</gene>
<evidence type="ECO:0008006" key="3">
    <source>
        <dbReference type="Google" id="ProtNLM"/>
    </source>
</evidence>